<evidence type="ECO:0000259" key="1">
    <source>
        <dbReference type="Pfam" id="PF04993"/>
    </source>
</evidence>
<dbReference type="PANTHER" id="PTHR36121:SF1">
    <property type="entry name" value="PROTEIN SXY"/>
    <property type="match status" value="1"/>
</dbReference>
<dbReference type="STRING" id="1333998.M2A_1103"/>
<dbReference type="Pfam" id="PF04993">
    <property type="entry name" value="TfoX_N"/>
    <property type="match status" value="1"/>
</dbReference>
<dbReference type="RefSeq" id="WP_045444137.1">
    <property type="nucleotide sequence ID" value="NZ_BBIO01000004.1"/>
</dbReference>
<dbReference type="Proteomes" id="UP000028702">
    <property type="component" value="Unassembled WGS sequence"/>
</dbReference>
<keyword evidence="3" id="KW-1185">Reference proteome</keyword>
<dbReference type="eggNOG" id="COG3070">
    <property type="taxonomic scope" value="Bacteria"/>
</dbReference>
<organism evidence="2 3">
    <name type="scientific">Tepidicaulis marinus</name>
    <dbReference type="NCBI Taxonomy" id="1333998"/>
    <lineage>
        <taxon>Bacteria</taxon>
        <taxon>Pseudomonadati</taxon>
        <taxon>Pseudomonadota</taxon>
        <taxon>Alphaproteobacteria</taxon>
        <taxon>Hyphomicrobiales</taxon>
        <taxon>Parvibaculaceae</taxon>
        <taxon>Tepidicaulis</taxon>
    </lineage>
</organism>
<comment type="caution">
    <text evidence="2">The sequence shown here is derived from an EMBL/GenBank/DDBJ whole genome shotgun (WGS) entry which is preliminary data.</text>
</comment>
<dbReference type="EMBL" id="BBIO01000004">
    <property type="protein sequence ID" value="GAK44604.1"/>
    <property type="molecule type" value="Genomic_DNA"/>
</dbReference>
<dbReference type="InterPro" id="IPR007076">
    <property type="entry name" value="TfoX_N"/>
</dbReference>
<name>A0A081B986_9HYPH</name>
<gene>
    <name evidence="2" type="ORF">M2A_1103</name>
</gene>
<dbReference type="InterPro" id="IPR047525">
    <property type="entry name" value="TfoX-like"/>
</dbReference>
<proteinExistence type="predicted"/>
<protein>
    <submittedName>
        <fullName evidence="2">TfoX domain-containing protein</fullName>
    </submittedName>
</protein>
<dbReference type="Gene3D" id="3.30.1460.30">
    <property type="entry name" value="YgaC/TfoX-N like chaperone"/>
    <property type="match status" value="1"/>
</dbReference>
<evidence type="ECO:0000313" key="3">
    <source>
        <dbReference type="Proteomes" id="UP000028702"/>
    </source>
</evidence>
<evidence type="ECO:0000313" key="2">
    <source>
        <dbReference type="EMBL" id="GAK44604.1"/>
    </source>
</evidence>
<dbReference type="SUPFAM" id="SSF159894">
    <property type="entry name" value="YgaC/TfoX-N like"/>
    <property type="match status" value="1"/>
</dbReference>
<reference evidence="2 3" key="1">
    <citation type="submission" date="2014-07" db="EMBL/GenBank/DDBJ databases">
        <title>Tepidicaulis marinum gen. nov., sp. nov., a novel marine bacterium denitrifying nitrate to nitrous oxide strictly under microaerobic conditions.</title>
        <authorList>
            <person name="Takeuchi M."/>
            <person name="Yamagishi T."/>
            <person name="Kamagata Y."/>
            <person name="Oshima K."/>
            <person name="Hattori M."/>
            <person name="Katayama T."/>
            <person name="Hanada S."/>
            <person name="Tamaki H."/>
            <person name="Marumo K."/>
            <person name="Maeda H."/>
            <person name="Nedachi M."/>
            <person name="Iwasaki W."/>
            <person name="Suwa Y."/>
            <person name="Sakata S."/>
        </authorList>
    </citation>
    <scope>NUCLEOTIDE SEQUENCE [LARGE SCALE GENOMIC DNA]</scope>
    <source>
        <strain evidence="2 3">MA2</strain>
    </source>
</reference>
<dbReference type="PANTHER" id="PTHR36121">
    <property type="entry name" value="PROTEIN SXY"/>
    <property type="match status" value="1"/>
</dbReference>
<accession>A0A081B986</accession>
<dbReference type="AlphaFoldDB" id="A0A081B986"/>
<sequence>MAVSTEYKAFVLEQLAPLGQVRIRNMFGGAGVYYGDLMFGLIAGEVLYFKADEINRPDFEAEGTEAFVYAPPSGKTITMSYWEVPERLYDEPEELTHWARNAIEAAVRGKKAKPKKKRKAAAKK</sequence>
<feature type="domain" description="TfoX N-terminal" evidence="1">
    <location>
        <begin position="13"/>
        <end position="106"/>
    </location>
</feature>